<dbReference type="PROSITE" id="PS00622">
    <property type="entry name" value="HTH_LUXR_1"/>
    <property type="match status" value="1"/>
</dbReference>
<evidence type="ECO:0000313" key="9">
    <source>
        <dbReference type="Proteomes" id="UP000320085"/>
    </source>
</evidence>
<dbReference type="PANTHER" id="PTHR43214">
    <property type="entry name" value="TWO-COMPONENT RESPONSE REGULATOR"/>
    <property type="match status" value="1"/>
</dbReference>
<evidence type="ECO:0000259" key="6">
    <source>
        <dbReference type="PROSITE" id="PS50043"/>
    </source>
</evidence>
<dbReference type="InterPro" id="IPR001789">
    <property type="entry name" value="Sig_transdc_resp-reg_receiver"/>
</dbReference>
<dbReference type="SUPFAM" id="SSF46894">
    <property type="entry name" value="C-terminal effector domain of the bipartite response regulators"/>
    <property type="match status" value="1"/>
</dbReference>
<dbReference type="CDD" id="cd17535">
    <property type="entry name" value="REC_NarL-like"/>
    <property type="match status" value="1"/>
</dbReference>
<evidence type="ECO:0000259" key="7">
    <source>
        <dbReference type="PROSITE" id="PS50110"/>
    </source>
</evidence>
<dbReference type="Gene3D" id="3.40.50.2300">
    <property type="match status" value="1"/>
</dbReference>
<dbReference type="PRINTS" id="PR00038">
    <property type="entry name" value="HTHLUXR"/>
</dbReference>
<dbReference type="PANTHER" id="PTHR43214:SF24">
    <property type="entry name" value="TRANSCRIPTIONAL REGULATORY PROTEIN NARL-RELATED"/>
    <property type="match status" value="1"/>
</dbReference>
<proteinExistence type="predicted"/>
<dbReference type="Pfam" id="PF00072">
    <property type="entry name" value="Response_reg"/>
    <property type="match status" value="1"/>
</dbReference>
<dbReference type="OrthoDB" id="9808843at2"/>
<dbReference type="InterPro" id="IPR011006">
    <property type="entry name" value="CheY-like_superfamily"/>
</dbReference>
<evidence type="ECO:0000256" key="4">
    <source>
        <dbReference type="ARBA" id="ARBA00023163"/>
    </source>
</evidence>
<dbReference type="EMBL" id="VFQF01000001">
    <property type="protein sequence ID" value="TQN48481.1"/>
    <property type="molecule type" value="Genomic_DNA"/>
</dbReference>
<dbReference type="GO" id="GO:0006355">
    <property type="term" value="P:regulation of DNA-templated transcription"/>
    <property type="evidence" value="ECO:0007669"/>
    <property type="project" value="InterPro"/>
</dbReference>
<dbReference type="GO" id="GO:0003677">
    <property type="term" value="F:DNA binding"/>
    <property type="evidence" value="ECO:0007669"/>
    <property type="project" value="UniProtKB-KW"/>
</dbReference>
<dbReference type="InterPro" id="IPR000792">
    <property type="entry name" value="Tscrpt_reg_LuxR_C"/>
</dbReference>
<dbReference type="CDD" id="cd06170">
    <property type="entry name" value="LuxR_C_like"/>
    <property type="match status" value="1"/>
</dbReference>
<dbReference type="GO" id="GO:0000160">
    <property type="term" value="P:phosphorelay signal transduction system"/>
    <property type="evidence" value="ECO:0007669"/>
    <property type="project" value="InterPro"/>
</dbReference>
<dbReference type="Pfam" id="PF00196">
    <property type="entry name" value="GerE"/>
    <property type="match status" value="1"/>
</dbReference>
<keyword evidence="2" id="KW-0805">Transcription regulation</keyword>
<dbReference type="RefSeq" id="WP_141821410.1">
    <property type="nucleotide sequence ID" value="NZ_BAAAQC010000006.1"/>
</dbReference>
<keyword evidence="1 5" id="KW-0597">Phosphoprotein</keyword>
<reference evidence="8 9" key="1">
    <citation type="submission" date="2019-06" db="EMBL/GenBank/DDBJ databases">
        <title>Sequencing the genomes of 1000 actinobacteria strains.</title>
        <authorList>
            <person name="Klenk H.-P."/>
        </authorList>
    </citation>
    <scope>NUCLEOTIDE SEQUENCE [LARGE SCALE GENOMIC DNA]</scope>
    <source>
        <strain evidence="8 9">DSM 21776</strain>
    </source>
</reference>
<comment type="caution">
    <text evidence="8">The sequence shown here is derived from an EMBL/GenBank/DDBJ whole genome shotgun (WGS) entry which is preliminary data.</text>
</comment>
<evidence type="ECO:0000256" key="2">
    <source>
        <dbReference type="ARBA" id="ARBA00023015"/>
    </source>
</evidence>
<feature type="domain" description="HTH luxR-type" evidence="6">
    <location>
        <begin position="144"/>
        <end position="212"/>
    </location>
</feature>
<evidence type="ECO:0000256" key="3">
    <source>
        <dbReference type="ARBA" id="ARBA00023125"/>
    </source>
</evidence>
<dbReference type="AlphaFoldDB" id="A0A543PWM2"/>
<evidence type="ECO:0000313" key="8">
    <source>
        <dbReference type="EMBL" id="TQN48481.1"/>
    </source>
</evidence>
<dbReference type="InterPro" id="IPR058245">
    <property type="entry name" value="NreC/VraR/RcsB-like_REC"/>
</dbReference>
<evidence type="ECO:0000256" key="1">
    <source>
        <dbReference type="ARBA" id="ARBA00022553"/>
    </source>
</evidence>
<protein>
    <submittedName>
        <fullName evidence="8">LuxR family two component transcriptional regulator</fullName>
    </submittedName>
</protein>
<keyword evidence="3" id="KW-0238">DNA-binding</keyword>
<feature type="domain" description="Response regulatory" evidence="7">
    <location>
        <begin position="2"/>
        <end position="122"/>
    </location>
</feature>
<organism evidence="8 9">
    <name type="scientific">Humibacillus xanthopallidus</name>
    <dbReference type="NCBI Taxonomy" id="412689"/>
    <lineage>
        <taxon>Bacteria</taxon>
        <taxon>Bacillati</taxon>
        <taxon>Actinomycetota</taxon>
        <taxon>Actinomycetes</taxon>
        <taxon>Micrococcales</taxon>
        <taxon>Intrasporangiaceae</taxon>
        <taxon>Humibacillus</taxon>
    </lineage>
</organism>
<dbReference type="InterPro" id="IPR016032">
    <property type="entry name" value="Sig_transdc_resp-reg_C-effctor"/>
</dbReference>
<gene>
    <name evidence="8" type="ORF">FHX52_1615</name>
</gene>
<feature type="modified residue" description="4-aspartylphosphate" evidence="5">
    <location>
        <position position="52"/>
    </location>
</feature>
<name>A0A543PWM2_9MICO</name>
<sequence>MRVTIVEDQLLTREGIVRTLSTAGIEVVAAVGDLIGLERSLTLDAPDAVVLDVRLPPTFTGEGIEAAEQMRRRQPPMAVLVLSQYVEAEFATRLVTEFGGGIGYLLKDRLLDPATLVDGLRRVTRGDCVIDPSLVAELLARRESHGVLDDLTGREVEVLRGIGEGLTNAAIAQRLFISDRTVEVHAQHVFAKLGIRDDPDVNRRVSAAIAYLSAVAGPR</sequence>
<dbReference type="InterPro" id="IPR039420">
    <property type="entry name" value="WalR-like"/>
</dbReference>
<dbReference type="Proteomes" id="UP000320085">
    <property type="component" value="Unassembled WGS sequence"/>
</dbReference>
<dbReference type="SMART" id="SM00421">
    <property type="entry name" value="HTH_LUXR"/>
    <property type="match status" value="1"/>
</dbReference>
<evidence type="ECO:0000256" key="5">
    <source>
        <dbReference type="PROSITE-ProRule" id="PRU00169"/>
    </source>
</evidence>
<dbReference type="PROSITE" id="PS50043">
    <property type="entry name" value="HTH_LUXR_2"/>
    <property type="match status" value="1"/>
</dbReference>
<dbReference type="SUPFAM" id="SSF52172">
    <property type="entry name" value="CheY-like"/>
    <property type="match status" value="1"/>
</dbReference>
<accession>A0A543PWM2</accession>
<dbReference type="PROSITE" id="PS50110">
    <property type="entry name" value="RESPONSE_REGULATORY"/>
    <property type="match status" value="1"/>
</dbReference>
<keyword evidence="4" id="KW-0804">Transcription</keyword>
<dbReference type="SMART" id="SM00448">
    <property type="entry name" value="REC"/>
    <property type="match status" value="1"/>
</dbReference>